<dbReference type="RefSeq" id="WP_209471418.1">
    <property type="nucleotide sequence ID" value="NZ_BMWJ01000023.1"/>
</dbReference>
<dbReference type="PROSITE" id="PS00095">
    <property type="entry name" value="C5_MTASE_2"/>
    <property type="match status" value="1"/>
</dbReference>
<dbReference type="InterPro" id="IPR029063">
    <property type="entry name" value="SAM-dependent_MTases_sf"/>
</dbReference>
<proteinExistence type="inferred from homology"/>
<dbReference type="Gene3D" id="3.40.50.150">
    <property type="entry name" value="Vaccinia Virus protein VP39"/>
    <property type="match status" value="1"/>
</dbReference>
<dbReference type="EC" id="2.1.1.37" evidence="7"/>
<keyword evidence="1 5" id="KW-0489">Methyltransferase</keyword>
<dbReference type="GO" id="GO:0003886">
    <property type="term" value="F:DNA (cytosine-5-)-methyltransferase activity"/>
    <property type="evidence" value="ECO:0007669"/>
    <property type="project" value="UniProtKB-EC"/>
</dbReference>
<keyword evidence="8" id="KW-1185">Reference proteome</keyword>
<dbReference type="Gene3D" id="3.90.120.10">
    <property type="entry name" value="DNA Methylase, subunit A, domain 2"/>
    <property type="match status" value="1"/>
</dbReference>
<dbReference type="Pfam" id="PF00145">
    <property type="entry name" value="DNA_methylase"/>
    <property type="match status" value="2"/>
</dbReference>
<feature type="active site" evidence="5">
    <location>
        <position position="119"/>
    </location>
</feature>
<evidence type="ECO:0000313" key="8">
    <source>
        <dbReference type="Proteomes" id="UP001519311"/>
    </source>
</evidence>
<feature type="compositionally biased region" description="Low complexity" evidence="6">
    <location>
        <begin position="140"/>
        <end position="150"/>
    </location>
</feature>
<keyword evidence="4" id="KW-0680">Restriction system</keyword>
<evidence type="ECO:0000256" key="5">
    <source>
        <dbReference type="PROSITE-ProRule" id="PRU01016"/>
    </source>
</evidence>
<feature type="compositionally biased region" description="Polar residues" evidence="6">
    <location>
        <begin position="127"/>
        <end position="136"/>
    </location>
</feature>
<evidence type="ECO:0000256" key="3">
    <source>
        <dbReference type="ARBA" id="ARBA00022691"/>
    </source>
</evidence>
<dbReference type="InterPro" id="IPR031303">
    <property type="entry name" value="C5_meth_CS"/>
</dbReference>
<feature type="region of interest" description="Disordered" evidence="6">
    <location>
        <begin position="1"/>
        <end position="44"/>
    </location>
</feature>
<dbReference type="EMBL" id="JAGINS010000002">
    <property type="protein sequence ID" value="MBP2363386.1"/>
    <property type="molecule type" value="Genomic_DNA"/>
</dbReference>
<evidence type="ECO:0000313" key="7">
    <source>
        <dbReference type="EMBL" id="MBP2363386.1"/>
    </source>
</evidence>
<sequence>MSLFVPDSRREDEPAGGSPQTGRPHVTAPRSPRDHRSILPTGLSTSGVTSTHLFAGGCGDMVGFAGAGFEPQFAANHMAAAIDTVRRNFPAVRYERCDINNLDFRHIPRTRVLVGSPICKEVAPAGGNSTASQKPVTGQAPAADGRAPAPAWSRTRATAWDLIRANEVHDYDMVCGENVPDFVTRWALFEAWVNVWDAMGFNGQIVSVDAAHISGPGNTAAPQHRHRVLFVFTRKGLPLPDLQVRPDCLCVECGPVQGVQVWAKRFSEPGVRKAGTYDKQYRYACPNTRCGRRVEPVTLAIGDHIDLTLPGRSFGAGRRDRKKFTPYAQETRRKVAIGLQRYPGRPFLVVLRNHCTVQSLDEPIGAITAEGNHHMLVKPGPTVDDCEVQMIRLHTKARAQRFPDEHVFEGTTAADLTRQVGNAVPVNVAHWLAQRVLPSLN</sequence>
<accession>A0ABS4VHX2</accession>
<dbReference type="GO" id="GO:0032259">
    <property type="term" value="P:methylation"/>
    <property type="evidence" value="ECO:0007669"/>
    <property type="project" value="UniProtKB-KW"/>
</dbReference>
<dbReference type="InterPro" id="IPR001525">
    <property type="entry name" value="C5_MeTfrase"/>
</dbReference>
<reference evidence="7 8" key="1">
    <citation type="submission" date="2021-03" db="EMBL/GenBank/DDBJ databases">
        <title>Sequencing the genomes of 1000 actinobacteria strains.</title>
        <authorList>
            <person name="Klenk H.-P."/>
        </authorList>
    </citation>
    <scope>NUCLEOTIDE SEQUENCE [LARGE SCALE GENOMIC DNA]</scope>
    <source>
        <strain evidence="7 8">DSM 40843</strain>
    </source>
</reference>
<evidence type="ECO:0000256" key="2">
    <source>
        <dbReference type="ARBA" id="ARBA00022679"/>
    </source>
</evidence>
<organism evidence="7 8">
    <name type="scientific">Streptomyces clavifer</name>
    <dbReference type="NCBI Taxonomy" id="68188"/>
    <lineage>
        <taxon>Bacteria</taxon>
        <taxon>Bacillati</taxon>
        <taxon>Actinomycetota</taxon>
        <taxon>Actinomycetes</taxon>
        <taxon>Kitasatosporales</taxon>
        <taxon>Streptomycetaceae</taxon>
        <taxon>Streptomyces</taxon>
    </lineage>
</organism>
<dbReference type="SUPFAM" id="SSF53335">
    <property type="entry name" value="S-adenosyl-L-methionine-dependent methyltransferases"/>
    <property type="match status" value="1"/>
</dbReference>
<name>A0ABS4VHX2_9ACTN</name>
<feature type="region of interest" description="Disordered" evidence="6">
    <location>
        <begin position="124"/>
        <end position="150"/>
    </location>
</feature>
<gene>
    <name evidence="7" type="ORF">JOF59_005878</name>
</gene>
<comment type="similarity">
    <text evidence="5">Belongs to the class I-like SAM-binding methyltransferase superfamily. C5-methyltransferase family.</text>
</comment>
<protein>
    <submittedName>
        <fullName evidence="7">DNA (Cytosine-5)-methyltransferase 1</fullName>
        <ecNumber evidence="7">2.1.1.37</ecNumber>
    </submittedName>
</protein>
<dbReference type="PROSITE" id="PS51679">
    <property type="entry name" value="SAM_MT_C5"/>
    <property type="match status" value="1"/>
</dbReference>
<evidence type="ECO:0000256" key="1">
    <source>
        <dbReference type="ARBA" id="ARBA00022603"/>
    </source>
</evidence>
<evidence type="ECO:0000256" key="4">
    <source>
        <dbReference type="ARBA" id="ARBA00022747"/>
    </source>
</evidence>
<evidence type="ECO:0000256" key="6">
    <source>
        <dbReference type="SAM" id="MobiDB-lite"/>
    </source>
</evidence>
<dbReference type="Proteomes" id="UP001519311">
    <property type="component" value="Unassembled WGS sequence"/>
</dbReference>
<keyword evidence="2 5" id="KW-0808">Transferase</keyword>
<comment type="caution">
    <text evidence="7">The sequence shown here is derived from an EMBL/GenBank/DDBJ whole genome shotgun (WGS) entry which is preliminary data.</text>
</comment>
<keyword evidence="3 5" id="KW-0949">S-adenosyl-L-methionine</keyword>